<reference evidence="4" key="1">
    <citation type="journal article" date="2022" name="bioRxiv">
        <title>Deciphering the potential niche of two novel black yeast fungi from a biological soil crust based on their genomes, phenotypes, and melanin regulation.</title>
        <authorList>
            <consortium name="DOE Joint Genome Institute"/>
            <person name="Carr E.C."/>
            <person name="Barton Q."/>
            <person name="Grambo S."/>
            <person name="Sullivan M."/>
            <person name="Renfro C.M."/>
            <person name="Kuo A."/>
            <person name="Pangilinan J."/>
            <person name="Lipzen A."/>
            <person name="Keymanesh K."/>
            <person name="Savage E."/>
            <person name="Barry K."/>
            <person name="Grigoriev I.V."/>
            <person name="Riekhof W.R."/>
            <person name="Harris S.S."/>
        </authorList>
    </citation>
    <scope>NUCLEOTIDE SEQUENCE</scope>
    <source>
        <strain evidence="4">JF 03-4F</strain>
    </source>
</reference>
<organism evidence="4 5">
    <name type="scientific">Exophiala viscosa</name>
    <dbReference type="NCBI Taxonomy" id="2486360"/>
    <lineage>
        <taxon>Eukaryota</taxon>
        <taxon>Fungi</taxon>
        <taxon>Dikarya</taxon>
        <taxon>Ascomycota</taxon>
        <taxon>Pezizomycotina</taxon>
        <taxon>Eurotiomycetes</taxon>
        <taxon>Chaetothyriomycetidae</taxon>
        <taxon>Chaetothyriales</taxon>
        <taxon>Herpotrichiellaceae</taxon>
        <taxon>Exophiala</taxon>
    </lineage>
</organism>
<feature type="compositionally biased region" description="Acidic residues" evidence="1">
    <location>
        <begin position="247"/>
        <end position="260"/>
    </location>
</feature>
<protein>
    <submittedName>
        <fullName evidence="4">Uncharacterized protein</fullName>
    </submittedName>
</protein>
<dbReference type="Proteomes" id="UP001203852">
    <property type="component" value="Unassembled WGS sequence"/>
</dbReference>
<accession>A0AAN6DZZ3</accession>
<feature type="region of interest" description="Disordered" evidence="1">
    <location>
        <begin position="1"/>
        <end position="20"/>
    </location>
</feature>
<dbReference type="InterPro" id="IPR058841">
    <property type="entry name" value="HTH_76"/>
</dbReference>
<dbReference type="InterPro" id="IPR040554">
    <property type="entry name" value="KPWE_PEX14_dom"/>
</dbReference>
<feature type="compositionally biased region" description="Low complexity" evidence="1">
    <location>
        <begin position="132"/>
        <end position="164"/>
    </location>
</feature>
<feature type="compositionally biased region" description="Polar residues" evidence="1">
    <location>
        <begin position="236"/>
        <end position="246"/>
    </location>
</feature>
<dbReference type="AlphaFoldDB" id="A0AAN6DZZ3"/>
<evidence type="ECO:0000256" key="1">
    <source>
        <dbReference type="SAM" id="MobiDB-lite"/>
    </source>
</evidence>
<dbReference type="EMBL" id="MU404352">
    <property type="protein sequence ID" value="KAI1615376.1"/>
    <property type="molecule type" value="Genomic_DNA"/>
</dbReference>
<keyword evidence="5" id="KW-1185">Reference proteome</keyword>
<comment type="caution">
    <text evidence="4">The sequence shown here is derived from an EMBL/GenBank/DDBJ whole genome shotgun (WGS) entry which is preliminary data.</text>
</comment>
<dbReference type="Pfam" id="PF17733">
    <property type="entry name" value="KPWE_dom"/>
    <property type="match status" value="1"/>
</dbReference>
<dbReference type="PANTHER" id="PTHR36855">
    <property type="entry name" value="CHROMOSOME 10, WHOLE GENOME SHOTGUN SEQUENCE"/>
    <property type="match status" value="1"/>
</dbReference>
<feature type="domain" description="Peroxisomal membrane protein PEX14-like KPWE" evidence="2">
    <location>
        <begin position="171"/>
        <end position="219"/>
    </location>
</feature>
<sequence>MADSAMPTSQEPPQALAHPNTAIDPQTEYLYQNISHYPFYKDREYQAGLGAILGHEGTPATEDEIRENAALVLQAQLFYFARKYNVQPIDPNAYSAWVQTQSLQQIQQDHPSHLSFIQQAAPTTLSPDLDGTSLPAAAPAQPTTLTSTSAVPPQSQTQTQTQPPSSEPEPPYPTSFAAIIDLITRNVPIPGIEEIPTTILEPGSSKIDKNPRRKKPWEKDAETSTTSPAAEAAEVQTETPAQTEAGTETEVEPAATDEDVPTTAAMINVNGHKETGQGVVNILKPNAIPDSGLLSKD</sequence>
<dbReference type="PANTHER" id="PTHR36855:SF1">
    <property type="entry name" value="PEROXISOME MEMBRANE ANCHOR PROTEIN PEX14P N-TERMINAL DOMAIN-CONTAINING PROTEIN"/>
    <property type="match status" value="1"/>
</dbReference>
<evidence type="ECO:0000313" key="4">
    <source>
        <dbReference type="EMBL" id="KAI1615376.1"/>
    </source>
</evidence>
<name>A0AAN6DZZ3_9EURO</name>
<gene>
    <name evidence="4" type="ORF">EDD36DRAFT_187561</name>
</gene>
<evidence type="ECO:0000259" key="3">
    <source>
        <dbReference type="Pfam" id="PF25871"/>
    </source>
</evidence>
<feature type="domain" description="PEX14-like helix-turn-helix" evidence="3">
    <location>
        <begin position="29"/>
        <end position="101"/>
    </location>
</feature>
<evidence type="ECO:0000259" key="2">
    <source>
        <dbReference type="Pfam" id="PF17733"/>
    </source>
</evidence>
<feature type="region of interest" description="Disordered" evidence="1">
    <location>
        <begin position="198"/>
        <end position="260"/>
    </location>
</feature>
<feature type="region of interest" description="Disordered" evidence="1">
    <location>
        <begin position="123"/>
        <end position="174"/>
    </location>
</feature>
<feature type="compositionally biased region" description="Low complexity" evidence="1">
    <location>
        <begin position="223"/>
        <end position="234"/>
    </location>
</feature>
<proteinExistence type="predicted"/>
<dbReference type="Pfam" id="PF25871">
    <property type="entry name" value="HTH_76"/>
    <property type="match status" value="1"/>
</dbReference>
<evidence type="ECO:0000313" key="5">
    <source>
        <dbReference type="Proteomes" id="UP001203852"/>
    </source>
</evidence>
<feature type="compositionally biased region" description="Polar residues" evidence="1">
    <location>
        <begin position="1"/>
        <end position="12"/>
    </location>
</feature>